<reference evidence="1" key="1">
    <citation type="submission" date="2021-04" db="EMBL/GenBank/DDBJ databases">
        <title>Saccharothrix algeriensis WGS.</title>
        <authorList>
            <person name="Stuskova K."/>
            <person name="Hakalova E."/>
            <person name="Tebbal A.B."/>
            <person name="Eichmeier A."/>
        </authorList>
    </citation>
    <scope>NUCLEOTIDE SEQUENCE</scope>
    <source>
        <strain evidence="1">NRRL B-24137</strain>
    </source>
</reference>
<protein>
    <submittedName>
        <fullName evidence="1">Uncharacterized protein</fullName>
    </submittedName>
</protein>
<evidence type="ECO:0000313" key="1">
    <source>
        <dbReference type="EMBL" id="QTR02117.1"/>
    </source>
</evidence>
<name>A0A8T8HUQ5_9PSEU</name>
<evidence type="ECO:0000313" key="2">
    <source>
        <dbReference type="Proteomes" id="UP000671828"/>
    </source>
</evidence>
<feature type="non-terminal residue" evidence="1">
    <location>
        <position position="1"/>
    </location>
</feature>
<accession>A0A8T8HUQ5</accession>
<organism evidence="1 2">
    <name type="scientific">Saccharothrix algeriensis</name>
    <dbReference type="NCBI Taxonomy" id="173560"/>
    <lineage>
        <taxon>Bacteria</taxon>
        <taxon>Bacillati</taxon>
        <taxon>Actinomycetota</taxon>
        <taxon>Actinomycetes</taxon>
        <taxon>Pseudonocardiales</taxon>
        <taxon>Pseudonocardiaceae</taxon>
        <taxon>Saccharothrix</taxon>
    </lineage>
</organism>
<sequence>LLRDQSLVLRDSEVVLLADALVTRSAVEIAVAKGPRTTIRHVITPVDHASGSLTANGPHGESRQFLVGHIRSVRPVR</sequence>
<dbReference type="AlphaFoldDB" id="A0A8T8HUQ5"/>
<proteinExistence type="predicted"/>
<gene>
    <name evidence="1" type="ORF">J7S33_23285</name>
</gene>
<dbReference type="Proteomes" id="UP000671828">
    <property type="component" value="Chromosome"/>
</dbReference>
<dbReference type="EMBL" id="CP072788">
    <property type="protein sequence ID" value="QTR02117.1"/>
    <property type="molecule type" value="Genomic_DNA"/>
</dbReference>